<sequence length="411" mass="47886">MVVYLPPFRFLVVSPEYLLIIGFLGWSLIHFGAFKFGITTRSIFVFILTFALIVFYLILKEYLSTGIKDVGFQHLYWVKQFRFFVNILLVSLPFALFLYKRKWTVEELLEAFVVIGVVQSVFAVIMLAFPSFKIYVTEQMLDLQFMFENKGDRLLFRIFGLSSEYLFTYPIFQGFVLMIIFTTVAQGLYKYVWFVPLIIISIVFNARIGIVAIPIILFVYFVFTLRKSDAFVSLSKFIKIISAILLAVLLLVFSISFFIDPEIFNYMVLRGLESNSSGANHWDNLFERMLVLPSTIGGIFFGEGRYLYGNVYDVQSDIGYINDLLFGGVFYIIVYFTLIWYLFRNKYQSFSRIQKVLFSSVFLYIIVCNYKGPLLVNNGFLRAVFIVLFLHIINSKNESKSVSFDNYRNLQ</sequence>
<feature type="transmembrane region" description="Helical" evidence="1">
    <location>
        <begin position="324"/>
        <end position="343"/>
    </location>
</feature>
<dbReference type="EMBL" id="JBHMEW010000042">
    <property type="protein sequence ID" value="MFB9211113.1"/>
    <property type="molecule type" value="Genomic_DNA"/>
</dbReference>
<keyword evidence="1" id="KW-1133">Transmembrane helix</keyword>
<gene>
    <name evidence="2" type="ORF">ACFFUR_04790</name>
</gene>
<evidence type="ECO:0000313" key="2">
    <source>
        <dbReference type="EMBL" id="MFB9211113.1"/>
    </source>
</evidence>
<protein>
    <recommendedName>
        <fullName evidence="4">Polysaccharide polymerase</fullName>
    </recommendedName>
</protein>
<feature type="transmembrane region" description="Helical" evidence="1">
    <location>
        <begin position="154"/>
        <end position="181"/>
    </location>
</feature>
<feature type="transmembrane region" description="Helical" evidence="1">
    <location>
        <begin position="80"/>
        <end position="99"/>
    </location>
</feature>
<dbReference type="Proteomes" id="UP001589654">
    <property type="component" value="Unassembled WGS sequence"/>
</dbReference>
<dbReference type="RefSeq" id="WP_290246529.1">
    <property type="nucleotide sequence ID" value="NZ_JAUFQT010000001.1"/>
</dbReference>
<keyword evidence="1" id="KW-0812">Transmembrane</keyword>
<proteinExistence type="predicted"/>
<evidence type="ECO:0000313" key="3">
    <source>
        <dbReference type="Proteomes" id="UP001589654"/>
    </source>
</evidence>
<evidence type="ECO:0008006" key="4">
    <source>
        <dbReference type="Google" id="ProtNLM"/>
    </source>
</evidence>
<comment type="caution">
    <text evidence="2">The sequence shown here is derived from an EMBL/GenBank/DDBJ whole genome shotgun (WGS) entry which is preliminary data.</text>
</comment>
<organism evidence="2 3">
    <name type="scientific">Echinicola jeungdonensis</name>
    <dbReference type="NCBI Taxonomy" id="709343"/>
    <lineage>
        <taxon>Bacteria</taxon>
        <taxon>Pseudomonadati</taxon>
        <taxon>Bacteroidota</taxon>
        <taxon>Cytophagia</taxon>
        <taxon>Cytophagales</taxon>
        <taxon>Cyclobacteriaceae</taxon>
        <taxon>Echinicola</taxon>
    </lineage>
</organism>
<reference evidence="2 3" key="1">
    <citation type="submission" date="2024-09" db="EMBL/GenBank/DDBJ databases">
        <authorList>
            <person name="Sun Q."/>
            <person name="Mori K."/>
        </authorList>
    </citation>
    <scope>NUCLEOTIDE SEQUENCE [LARGE SCALE GENOMIC DNA]</scope>
    <source>
        <strain evidence="2 3">CECT 7682</strain>
    </source>
</reference>
<keyword evidence="3" id="KW-1185">Reference proteome</keyword>
<feature type="transmembrane region" description="Helical" evidence="1">
    <location>
        <begin position="42"/>
        <end position="59"/>
    </location>
</feature>
<feature type="transmembrane region" description="Helical" evidence="1">
    <location>
        <begin position="111"/>
        <end position="133"/>
    </location>
</feature>
<keyword evidence="1" id="KW-0472">Membrane</keyword>
<name>A0ABV5J487_9BACT</name>
<evidence type="ECO:0000256" key="1">
    <source>
        <dbReference type="SAM" id="Phobius"/>
    </source>
</evidence>
<accession>A0ABV5J487</accession>
<feature type="transmembrane region" description="Helical" evidence="1">
    <location>
        <begin position="193"/>
        <end position="225"/>
    </location>
</feature>
<feature type="transmembrane region" description="Helical" evidence="1">
    <location>
        <begin position="378"/>
        <end position="394"/>
    </location>
</feature>
<feature type="transmembrane region" description="Helical" evidence="1">
    <location>
        <begin position="237"/>
        <end position="259"/>
    </location>
</feature>